<name>A0A3B0T2K8_9ZZZZ</name>
<dbReference type="SUPFAM" id="SSF51905">
    <property type="entry name" value="FAD/NAD(P)-binding domain"/>
    <property type="match status" value="1"/>
</dbReference>
<dbReference type="InterPro" id="IPR006076">
    <property type="entry name" value="FAD-dep_OxRdtase"/>
</dbReference>
<evidence type="ECO:0000259" key="1">
    <source>
        <dbReference type="Pfam" id="PF01266"/>
    </source>
</evidence>
<dbReference type="Gene3D" id="3.30.9.10">
    <property type="entry name" value="D-Amino Acid Oxidase, subunit A, domain 2"/>
    <property type="match status" value="1"/>
</dbReference>
<dbReference type="AlphaFoldDB" id="A0A3B0T2K8"/>
<proteinExistence type="predicted"/>
<sequence length="439" mass="47583">MPDLRAKVTADLSTDPFWWDEASPLDKQDPIPATTDVLVIGGGYTGLGAALELARGGAEVSVLEAERFGSGASSRNGGLISSGMNVGKGANTAAIHGQARVDAMLAEANAAYMHLQEIISREGIRCHIAEPGRFVPAHCPAAYEALATRVDMLNRLTGAKAWMLPRIDQHRELASDYYFGGMICERSGGLHPGLLVRGLALAAAHAGAQLHSNCPAGRIARTSTGFLVETPRGGIKAREILLATNGYTGTNTRWHRRRLFPVRSHIIATEELGRARVGELFPNFRMISDTKRMLFYFRPSPDGRRILFGGRAGIGDVEPEIAAPALRRNLISIFPQLADVRLTHSWVGNVALTFDRLPHIGNHEGLRFALGCNGSGVVMMTWLGHQVALQMLGRGGPPSAYAGIKMPSMPLYTGNPWVLPVVGAWYIARDRFDRWRVGV</sequence>
<reference evidence="2" key="1">
    <citation type="submission" date="2018-06" db="EMBL/GenBank/DDBJ databases">
        <authorList>
            <person name="Zhirakovskaya E."/>
        </authorList>
    </citation>
    <scope>NUCLEOTIDE SEQUENCE</scope>
</reference>
<dbReference type="Gene3D" id="3.50.50.60">
    <property type="entry name" value="FAD/NAD(P)-binding domain"/>
    <property type="match status" value="1"/>
</dbReference>
<feature type="domain" description="FAD dependent oxidoreductase" evidence="1">
    <location>
        <begin position="36"/>
        <end position="388"/>
    </location>
</feature>
<evidence type="ECO:0000313" key="2">
    <source>
        <dbReference type="EMBL" id="VAW12565.1"/>
    </source>
</evidence>
<accession>A0A3B0T2K8</accession>
<organism evidence="2">
    <name type="scientific">hydrothermal vent metagenome</name>
    <dbReference type="NCBI Taxonomy" id="652676"/>
    <lineage>
        <taxon>unclassified sequences</taxon>
        <taxon>metagenomes</taxon>
        <taxon>ecological metagenomes</taxon>
    </lineage>
</organism>
<dbReference type="InterPro" id="IPR036188">
    <property type="entry name" value="FAD/NAD-bd_sf"/>
</dbReference>
<dbReference type="GO" id="GO:0005737">
    <property type="term" value="C:cytoplasm"/>
    <property type="evidence" value="ECO:0007669"/>
    <property type="project" value="TreeGrafter"/>
</dbReference>
<dbReference type="EMBL" id="UOEM01000048">
    <property type="protein sequence ID" value="VAW12565.1"/>
    <property type="molecule type" value="Genomic_DNA"/>
</dbReference>
<dbReference type="PANTHER" id="PTHR13847">
    <property type="entry name" value="SARCOSINE DEHYDROGENASE-RELATED"/>
    <property type="match status" value="1"/>
</dbReference>
<protein>
    <submittedName>
        <fullName evidence="2">Oxidoreductase</fullName>
    </submittedName>
</protein>
<dbReference type="PANTHER" id="PTHR13847:SF281">
    <property type="entry name" value="FAD DEPENDENT OXIDOREDUCTASE DOMAIN-CONTAINING PROTEIN"/>
    <property type="match status" value="1"/>
</dbReference>
<dbReference type="Pfam" id="PF01266">
    <property type="entry name" value="DAO"/>
    <property type="match status" value="1"/>
</dbReference>
<gene>
    <name evidence="2" type="ORF">MNBD_ALPHA09-2044</name>
</gene>